<dbReference type="Pfam" id="PF00646">
    <property type="entry name" value="F-box"/>
    <property type="match status" value="1"/>
</dbReference>
<evidence type="ECO:0000259" key="3">
    <source>
        <dbReference type="PROSITE" id="PS50181"/>
    </source>
</evidence>
<dbReference type="Gene3D" id="1.20.1280.50">
    <property type="match status" value="1"/>
</dbReference>
<dbReference type="InterPro" id="IPR006652">
    <property type="entry name" value="Kelch_1"/>
</dbReference>
<dbReference type="Gene3D" id="2.120.10.80">
    <property type="entry name" value="Kelch-type beta propeller"/>
    <property type="match status" value="1"/>
</dbReference>
<dbReference type="SMART" id="SM00256">
    <property type="entry name" value="FBOX"/>
    <property type="match status" value="1"/>
</dbReference>
<dbReference type="SUPFAM" id="SSF81383">
    <property type="entry name" value="F-box domain"/>
    <property type="match status" value="1"/>
</dbReference>
<evidence type="ECO:0000256" key="1">
    <source>
        <dbReference type="ARBA" id="ARBA00022441"/>
    </source>
</evidence>
<keyword evidence="5" id="KW-1185">Reference proteome</keyword>
<dbReference type="InterPro" id="IPR001810">
    <property type="entry name" value="F-box_dom"/>
</dbReference>
<dbReference type="OrthoDB" id="45365at2759"/>
<dbReference type="PANTHER" id="PTHR46344:SF16">
    <property type="entry name" value="KELCH MOTIF FAMILY PROTEIN, EXPRESSED"/>
    <property type="match status" value="1"/>
</dbReference>
<feature type="domain" description="F-box" evidence="3">
    <location>
        <begin position="50"/>
        <end position="96"/>
    </location>
</feature>
<dbReference type="PROSITE" id="PS50181">
    <property type="entry name" value="FBOX"/>
    <property type="match status" value="1"/>
</dbReference>
<dbReference type="OMA" id="SCFPNPN"/>
<dbReference type="AlphaFoldDB" id="A0A0K9PNF5"/>
<evidence type="ECO:0000313" key="5">
    <source>
        <dbReference type="Proteomes" id="UP000036987"/>
    </source>
</evidence>
<name>A0A0K9PNF5_ZOSMR</name>
<keyword evidence="2" id="KW-0677">Repeat</keyword>
<gene>
    <name evidence="4" type="ORF">ZOSMA_208G00450</name>
</gene>
<comment type="caution">
    <text evidence="4">The sequence shown here is derived from an EMBL/GenBank/DDBJ whole genome shotgun (WGS) entry which is preliminary data.</text>
</comment>
<dbReference type="InterPro" id="IPR036047">
    <property type="entry name" value="F-box-like_dom_sf"/>
</dbReference>
<keyword evidence="1" id="KW-0880">Kelch repeat</keyword>
<protein>
    <submittedName>
        <fullName evidence="4">F-box/kelch-repeat protein</fullName>
    </submittedName>
</protein>
<dbReference type="InterPro" id="IPR015915">
    <property type="entry name" value="Kelch-typ_b-propeller"/>
</dbReference>
<evidence type="ECO:0000256" key="2">
    <source>
        <dbReference type="ARBA" id="ARBA00022737"/>
    </source>
</evidence>
<reference evidence="5" key="1">
    <citation type="journal article" date="2016" name="Nature">
        <title>The genome of the seagrass Zostera marina reveals angiosperm adaptation to the sea.</title>
        <authorList>
            <person name="Olsen J.L."/>
            <person name="Rouze P."/>
            <person name="Verhelst B."/>
            <person name="Lin Y.-C."/>
            <person name="Bayer T."/>
            <person name="Collen J."/>
            <person name="Dattolo E."/>
            <person name="De Paoli E."/>
            <person name="Dittami S."/>
            <person name="Maumus F."/>
            <person name="Michel G."/>
            <person name="Kersting A."/>
            <person name="Lauritano C."/>
            <person name="Lohaus R."/>
            <person name="Toepel M."/>
            <person name="Tonon T."/>
            <person name="Vanneste K."/>
            <person name="Amirebrahimi M."/>
            <person name="Brakel J."/>
            <person name="Bostroem C."/>
            <person name="Chovatia M."/>
            <person name="Grimwood J."/>
            <person name="Jenkins J.W."/>
            <person name="Jueterbock A."/>
            <person name="Mraz A."/>
            <person name="Stam W.T."/>
            <person name="Tice H."/>
            <person name="Bornberg-Bauer E."/>
            <person name="Green P.J."/>
            <person name="Pearson G.A."/>
            <person name="Procaccini G."/>
            <person name="Duarte C.M."/>
            <person name="Schmutz J."/>
            <person name="Reusch T.B.H."/>
            <person name="Van de Peer Y."/>
        </authorList>
    </citation>
    <scope>NUCLEOTIDE SEQUENCE [LARGE SCALE GENOMIC DNA]</scope>
    <source>
        <strain evidence="5">cv. Finnish</strain>
    </source>
</reference>
<proteinExistence type="predicted"/>
<dbReference type="PANTHER" id="PTHR46344">
    <property type="entry name" value="OS02G0202900 PROTEIN"/>
    <property type="match status" value="1"/>
</dbReference>
<dbReference type="SMART" id="SM00612">
    <property type="entry name" value="Kelch"/>
    <property type="match status" value="1"/>
</dbReference>
<dbReference type="Proteomes" id="UP000036987">
    <property type="component" value="Unassembled WGS sequence"/>
</dbReference>
<evidence type="ECO:0000313" key="4">
    <source>
        <dbReference type="EMBL" id="KMZ69752.1"/>
    </source>
</evidence>
<dbReference type="EMBL" id="LFYR01000753">
    <property type="protein sequence ID" value="KMZ69752.1"/>
    <property type="molecule type" value="Genomic_DNA"/>
</dbReference>
<organism evidence="4 5">
    <name type="scientific">Zostera marina</name>
    <name type="common">Eelgrass</name>
    <dbReference type="NCBI Taxonomy" id="29655"/>
    <lineage>
        <taxon>Eukaryota</taxon>
        <taxon>Viridiplantae</taxon>
        <taxon>Streptophyta</taxon>
        <taxon>Embryophyta</taxon>
        <taxon>Tracheophyta</taxon>
        <taxon>Spermatophyta</taxon>
        <taxon>Magnoliopsida</taxon>
        <taxon>Liliopsida</taxon>
        <taxon>Zosteraceae</taxon>
        <taxon>Zostera</taxon>
    </lineage>
</organism>
<dbReference type="SUPFAM" id="SSF117281">
    <property type="entry name" value="Kelch motif"/>
    <property type="match status" value="1"/>
</dbReference>
<sequence>MFTDNTCNSRRSFSWLVRSCVPDPKATHILLPIHRNRAHLLPYSTTATVTTSFTSLPDDLLVECLSRLPLSSLPSISLVCSRFHNVLDTPAFLNHRRSHGLIRRSILALTVSDIGLLSSASYSIDHDAGQKPVTWEIFPYPLPLPSTVHFCNSYSFSHARLAVLGRFVYVLARGVAVRYDTWTEAITSCSPFLFPRKKFAIGVIDGKIYVAGGTSRTSAVEVYDPLTDIWRVVSEAPRKRYGCLGTSANGAFYVIGGLKIGGNGPTSTHGVESAHVYASTMDAYDVVAGTWLRTRPIPDGGCAVGACSVGSHVYVLASHAVEVSFWRWERKGRRFVRGEWERLRAPPVPGQVHVNGALRFSCVGVEENRIAVVVHVSDIGDSTRRMGIGLNGQNGWLVKDGAALWYNISTDEWCRGADLPVAFRKAACVCVEC</sequence>
<accession>A0A0K9PNF5</accession>
<dbReference type="Pfam" id="PF01344">
    <property type="entry name" value="Kelch_1"/>
    <property type="match status" value="1"/>
</dbReference>
<dbReference type="STRING" id="29655.A0A0K9PNF5"/>